<keyword evidence="1" id="KW-0175">Coiled coil</keyword>
<dbReference type="Pfam" id="PF02646">
    <property type="entry name" value="RmuC"/>
    <property type="match status" value="1"/>
</dbReference>
<reference evidence="3" key="1">
    <citation type="submission" date="2018-05" db="EMBL/GenBank/DDBJ databases">
        <authorList>
            <person name="Lanie J.A."/>
            <person name="Ng W.-L."/>
            <person name="Kazmierczak K.M."/>
            <person name="Andrzejewski T.M."/>
            <person name="Davidsen T.M."/>
            <person name="Wayne K.J."/>
            <person name="Tettelin H."/>
            <person name="Glass J.I."/>
            <person name="Rusch D."/>
            <person name="Podicherti R."/>
            <person name="Tsui H.-C.T."/>
            <person name="Winkler M.E."/>
        </authorList>
    </citation>
    <scope>NUCLEOTIDE SEQUENCE</scope>
</reference>
<evidence type="ECO:0000313" key="3">
    <source>
        <dbReference type="EMBL" id="SVA61001.1"/>
    </source>
</evidence>
<dbReference type="InterPro" id="IPR003798">
    <property type="entry name" value="DNA_recombination_RmuC"/>
</dbReference>
<accession>A0A381X936</accession>
<name>A0A381X936_9ZZZZ</name>
<dbReference type="PANTHER" id="PTHR30563">
    <property type="entry name" value="DNA RECOMBINATION PROTEIN RMUC"/>
    <property type="match status" value="1"/>
</dbReference>
<dbReference type="AlphaFoldDB" id="A0A381X936"/>
<evidence type="ECO:0000256" key="1">
    <source>
        <dbReference type="ARBA" id="ARBA00023054"/>
    </source>
</evidence>
<dbReference type="GO" id="GO:0006310">
    <property type="term" value="P:DNA recombination"/>
    <property type="evidence" value="ECO:0007669"/>
    <property type="project" value="UniProtKB-KW"/>
</dbReference>
<organism evidence="3">
    <name type="scientific">marine metagenome</name>
    <dbReference type="NCBI Taxonomy" id="408172"/>
    <lineage>
        <taxon>unclassified sequences</taxon>
        <taxon>metagenomes</taxon>
        <taxon>ecological metagenomes</taxon>
    </lineage>
</organism>
<proteinExistence type="predicted"/>
<dbReference type="EMBL" id="UINC01014273">
    <property type="protein sequence ID" value="SVA61001.1"/>
    <property type="molecule type" value="Genomic_DNA"/>
</dbReference>
<keyword evidence="2" id="KW-0233">DNA recombination</keyword>
<evidence type="ECO:0000256" key="2">
    <source>
        <dbReference type="ARBA" id="ARBA00023172"/>
    </source>
</evidence>
<gene>
    <name evidence="3" type="ORF">METZ01_LOCUS113855</name>
</gene>
<dbReference type="PANTHER" id="PTHR30563:SF0">
    <property type="entry name" value="DNA RECOMBINATION PROTEIN RMUC"/>
    <property type="match status" value="1"/>
</dbReference>
<protein>
    <recommendedName>
        <fullName evidence="4">DNA recombination protein RmuC</fullName>
    </recommendedName>
</protein>
<evidence type="ECO:0008006" key="4">
    <source>
        <dbReference type="Google" id="ProtNLM"/>
    </source>
</evidence>
<sequence>MSAMSETLSYGLLVLVVGLALLVIYALSLLKSIQQESSVIRDHATQIRTQGDFQKEAMGRLENKEVDPNAITAGIAGSGPVLKGAVLDSLREINFSSDIEGIRSSAQRIGAEVADINKIFLDHQEAAGWAEKNLEECLKDSFANVHIRKNVAKLGKTPDAHLKLNSGKLLCVDSKFPVKSFKAMIPESDGGDGAEDGRKRVSSETSFIAAIKTHFDKVATDYVRPDLGTTEVAYLYVASERIYHHMVNPDNTEECEIVRDAANKGVILCSPSTLIANMHLVRVAERAMGIAGDSDKILRSHDNMRRAISELVTAWATMSKHVNNAQNQRVNVQDLLDEVERSMKGLEGLDLSGDED</sequence>